<reference evidence="2" key="1">
    <citation type="submission" date="2025-08" db="UniProtKB">
        <authorList>
            <consortium name="Ensembl"/>
        </authorList>
    </citation>
    <scope>IDENTIFICATION</scope>
</reference>
<dbReference type="Pfam" id="PF00169">
    <property type="entry name" value="PH"/>
    <property type="match status" value="1"/>
</dbReference>
<proteinExistence type="predicted"/>
<reference evidence="2" key="2">
    <citation type="submission" date="2025-09" db="UniProtKB">
        <authorList>
            <consortium name="Ensembl"/>
        </authorList>
    </citation>
    <scope>IDENTIFICATION</scope>
</reference>
<evidence type="ECO:0000259" key="1">
    <source>
        <dbReference type="Pfam" id="PF00169"/>
    </source>
</evidence>
<dbReference type="PANTHER" id="PTHR45899:SF1">
    <property type="entry name" value="ARF-GAP WITH RHO-GAP DOMAIN, ANK REPEAT AND PH DOMAIN-CONTAINING PROTEIN 2"/>
    <property type="match status" value="1"/>
</dbReference>
<dbReference type="GO" id="GO:0005096">
    <property type="term" value="F:GTPase activator activity"/>
    <property type="evidence" value="ECO:0007669"/>
    <property type="project" value="TreeGrafter"/>
</dbReference>
<dbReference type="InterPro" id="IPR001849">
    <property type="entry name" value="PH_domain"/>
</dbReference>
<dbReference type="InterPro" id="IPR052227">
    <property type="entry name" value="Arf-Rho-GAP_ANK-PH_domain"/>
</dbReference>
<dbReference type="GO" id="GO:0005737">
    <property type="term" value="C:cytoplasm"/>
    <property type="evidence" value="ECO:0007669"/>
    <property type="project" value="TreeGrafter"/>
</dbReference>
<dbReference type="AlphaFoldDB" id="A0A8C6X9B1"/>
<evidence type="ECO:0000313" key="3">
    <source>
        <dbReference type="Proteomes" id="UP000694559"/>
    </source>
</evidence>
<accession>A0A8C6X9B1</accession>
<organism evidence="2 3">
    <name type="scientific">Naja naja</name>
    <name type="common">Indian cobra</name>
    <dbReference type="NCBI Taxonomy" id="35670"/>
    <lineage>
        <taxon>Eukaryota</taxon>
        <taxon>Metazoa</taxon>
        <taxon>Chordata</taxon>
        <taxon>Craniata</taxon>
        <taxon>Vertebrata</taxon>
        <taxon>Euteleostomi</taxon>
        <taxon>Lepidosauria</taxon>
        <taxon>Squamata</taxon>
        <taxon>Bifurcata</taxon>
        <taxon>Unidentata</taxon>
        <taxon>Episquamata</taxon>
        <taxon>Toxicofera</taxon>
        <taxon>Serpentes</taxon>
        <taxon>Colubroidea</taxon>
        <taxon>Elapidae</taxon>
        <taxon>Elapinae</taxon>
        <taxon>Naja</taxon>
    </lineage>
</organism>
<dbReference type="GO" id="GO:0005547">
    <property type="term" value="F:phosphatidylinositol-3,4,5-trisphosphate binding"/>
    <property type="evidence" value="ECO:0007669"/>
    <property type="project" value="TreeGrafter"/>
</dbReference>
<dbReference type="OrthoDB" id="29546at2759"/>
<dbReference type="Proteomes" id="UP000694559">
    <property type="component" value="Unplaced"/>
</dbReference>
<keyword evidence="3" id="KW-1185">Reference proteome</keyword>
<dbReference type="SUPFAM" id="SSF50729">
    <property type="entry name" value="PH domain-like"/>
    <property type="match status" value="1"/>
</dbReference>
<sequence>MMLLFSGADVMCATGDPVFSTPYLLAKKSGQRLQMEFLHHNKFSDFSNCDGRTNTTSSPDSPLPSFLYDNLYMVSFNPSKLFSERKIKEECNKRWCVLESGFLSYYENEKTATPSGTLDIGEVICLVIHKSEDTLPTGTMFTFEIYLLSERAFLFGAEAAHSQQNGLGPLLSTLYLNWPEVFRKERLMSLASCSTRIARTWIIGKKAGLL</sequence>
<dbReference type="InterPro" id="IPR011993">
    <property type="entry name" value="PH-like_dom_sf"/>
</dbReference>
<protein>
    <recommendedName>
        <fullName evidence="1">PH domain-containing protein</fullName>
    </recommendedName>
</protein>
<evidence type="ECO:0000313" key="2">
    <source>
        <dbReference type="Ensembl" id="ENSNNAP00000011006.1"/>
    </source>
</evidence>
<name>A0A8C6X9B1_NAJNA</name>
<dbReference type="GeneTree" id="ENSGT00990000212851"/>
<dbReference type="PANTHER" id="PTHR45899">
    <property type="entry name" value="RHO GTPASE ACTIVATING PROTEIN AT 15B, ISOFORM C"/>
    <property type="match status" value="1"/>
</dbReference>
<feature type="domain" description="PH" evidence="1">
    <location>
        <begin position="89"/>
        <end position="161"/>
    </location>
</feature>
<dbReference type="Gene3D" id="2.30.29.30">
    <property type="entry name" value="Pleckstrin-homology domain (PH domain)/Phosphotyrosine-binding domain (PTB)"/>
    <property type="match status" value="1"/>
</dbReference>
<dbReference type="Ensembl" id="ENSNNAT00000011514.1">
    <property type="protein sequence ID" value="ENSNNAP00000011006.1"/>
    <property type="gene ID" value="ENSNNAG00000007348.1"/>
</dbReference>